<evidence type="ECO:0000313" key="2">
    <source>
        <dbReference type="Proteomes" id="UP000030907"/>
    </source>
</evidence>
<evidence type="ECO:0000313" key="1">
    <source>
        <dbReference type="EMBL" id="AJA07087.1"/>
    </source>
</evidence>
<sequence length="65" mass="7277">MGSVVDYHALLKLPPDVPLPPVPFAMETLTAYRADRPFDVGFLCRLPEYTPATSDALMIADYFLF</sequence>
<dbReference type="AlphaFoldDB" id="A0A0A7PGL1"/>
<protein>
    <submittedName>
        <fullName evidence="1">Uncharacterized protein</fullName>
    </submittedName>
</protein>
<dbReference type="EMBL" id="CP009122">
    <property type="protein sequence ID" value="AJA07087.1"/>
    <property type="molecule type" value="Genomic_DNA"/>
</dbReference>
<keyword evidence="2" id="KW-1185">Reference proteome</keyword>
<name>A0A0A7PGL1_9SPHN</name>
<dbReference type="Proteomes" id="UP000030907">
    <property type="component" value="Chromosome"/>
</dbReference>
<proteinExistence type="predicted"/>
<accession>A0A0A7PGL1</accession>
<dbReference type="KEGG" id="sphk:SKP52_00725"/>
<gene>
    <name evidence="1" type="ORF">SKP52_00725</name>
</gene>
<dbReference type="STRING" id="1515612.SKP52_00725"/>
<reference evidence="1 2" key="1">
    <citation type="journal article" date="2015" name="Int. J. Syst. Evol. Microbiol.">
        <title>Description of Sphingopyxis fribergensis sp. nov. - a soil bacterium with the ability to degrade styrene and phenylacetic acid.</title>
        <authorList>
            <person name="Oelschlagel M."/>
            <person name="Ruckert C."/>
            <person name="Kalinowski J."/>
            <person name="Schmidt G."/>
            <person name="Schlomann M."/>
            <person name="Tischler D."/>
        </authorList>
    </citation>
    <scope>NUCLEOTIDE SEQUENCE [LARGE SCALE GENOMIC DNA]</scope>
    <source>
        <strain evidence="1 2">Kp5.2</strain>
    </source>
</reference>
<organism evidence="1 2">
    <name type="scientific">Sphingopyxis fribergensis</name>
    <dbReference type="NCBI Taxonomy" id="1515612"/>
    <lineage>
        <taxon>Bacteria</taxon>
        <taxon>Pseudomonadati</taxon>
        <taxon>Pseudomonadota</taxon>
        <taxon>Alphaproteobacteria</taxon>
        <taxon>Sphingomonadales</taxon>
        <taxon>Sphingomonadaceae</taxon>
        <taxon>Sphingopyxis</taxon>
    </lineage>
</organism>
<dbReference type="HOGENOM" id="CLU_2847548_0_0_5"/>